<proteinExistence type="predicted"/>
<evidence type="ECO:0000313" key="1">
    <source>
        <dbReference type="EMBL" id="TNN45496.1"/>
    </source>
</evidence>
<dbReference type="Proteomes" id="UP000314294">
    <property type="component" value="Unassembled WGS sequence"/>
</dbReference>
<reference evidence="1 2" key="1">
    <citation type="submission" date="2019-03" db="EMBL/GenBank/DDBJ databases">
        <title>First draft genome of Liparis tanakae, snailfish: a comprehensive survey of snailfish specific genes.</title>
        <authorList>
            <person name="Kim W."/>
            <person name="Song I."/>
            <person name="Jeong J.-H."/>
            <person name="Kim D."/>
            <person name="Kim S."/>
            <person name="Ryu S."/>
            <person name="Song J.Y."/>
            <person name="Lee S.K."/>
        </authorList>
    </citation>
    <scope>NUCLEOTIDE SEQUENCE [LARGE SCALE GENOMIC DNA]</scope>
    <source>
        <tissue evidence="1">Muscle</tissue>
    </source>
</reference>
<comment type="caution">
    <text evidence="1">The sequence shown here is derived from an EMBL/GenBank/DDBJ whole genome shotgun (WGS) entry which is preliminary data.</text>
</comment>
<sequence>MGREVKQFVVLVTAHMPPSAPLWLRLVSSVYHLVTEEEREEEEHGGGIGDVRTEALGVNGRGRWEKPRRRILCDELWTCRDDESQPADAGQHVHH</sequence>
<keyword evidence="2" id="KW-1185">Reference proteome</keyword>
<name>A0A4Z2FW75_9TELE</name>
<dbReference type="EMBL" id="SRLO01000844">
    <property type="protein sequence ID" value="TNN45496.1"/>
    <property type="molecule type" value="Genomic_DNA"/>
</dbReference>
<gene>
    <name evidence="1" type="ORF">EYF80_044313</name>
</gene>
<dbReference type="AlphaFoldDB" id="A0A4Z2FW75"/>
<protein>
    <submittedName>
        <fullName evidence="1">Uncharacterized protein</fullName>
    </submittedName>
</protein>
<organism evidence="1 2">
    <name type="scientific">Liparis tanakae</name>
    <name type="common">Tanaka's snailfish</name>
    <dbReference type="NCBI Taxonomy" id="230148"/>
    <lineage>
        <taxon>Eukaryota</taxon>
        <taxon>Metazoa</taxon>
        <taxon>Chordata</taxon>
        <taxon>Craniata</taxon>
        <taxon>Vertebrata</taxon>
        <taxon>Euteleostomi</taxon>
        <taxon>Actinopterygii</taxon>
        <taxon>Neopterygii</taxon>
        <taxon>Teleostei</taxon>
        <taxon>Neoteleostei</taxon>
        <taxon>Acanthomorphata</taxon>
        <taxon>Eupercaria</taxon>
        <taxon>Perciformes</taxon>
        <taxon>Cottioidei</taxon>
        <taxon>Cottales</taxon>
        <taxon>Liparidae</taxon>
        <taxon>Liparis</taxon>
    </lineage>
</organism>
<accession>A0A4Z2FW75</accession>
<evidence type="ECO:0000313" key="2">
    <source>
        <dbReference type="Proteomes" id="UP000314294"/>
    </source>
</evidence>